<proteinExistence type="predicted"/>
<dbReference type="InterPro" id="IPR036271">
    <property type="entry name" value="Tet_transcr_reg_TetR-rel_C_sf"/>
</dbReference>
<dbReference type="PROSITE" id="PS50977">
    <property type="entry name" value="HTH_TETR_2"/>
    <property type="match status" value="1"/>
</dbReference>
<evidence type="ECO:0000256" key="4">
    <source>
        <dbReference type="PROSITE-ProRule" id="PRU00335"/>
    </source>
</evidence>
<dbReference type="InterPro" id="IPR009057">
    <property type="entry name" value="Homeodomain-like_sf"/>
</dbReference>
<dbReference type="PANTHER" id="PTHR47506:SF1">
    <property type="entry name" value="HTH-TYPE TRANSCRIPTIONAL REGULATOR YJDC"/>
    <property type="match status" value="1"/>
</dbReference>
<evidence type="ECO:0000256" key="2">
    <source>
        <dbReference type="ARBA" id="ARBA00023125"/>
    </source>
</evidence>
<feature type="DNA-binding region" description="H-T-H motif" evidence="4">
    <location>
        <begin position="29"/>
        <end position="48"/>
    </location>
</feature>
<dbReference type="RefSeq" id="WP_150000792.1">
    <property type="nucleotide sequence ID" value="NZ_BKCL01000006.1"/>
</dbReference>
<accession>A0A5A7MS84</accession>
<feature type="domain" description="HTH tetR-type" evidence="5">
    <location>
        <begin position="6"/>
        <end position="66"/>
    </location>
</feature>
<evidence type="ECO:0000256" key="3">
    <source>
        <dbReference type="ARBA" id="ARBA00023163"/>
    </source>
</evidence>
<dbReference type="InterPro" id="IPR011075">
    <property type="entry name" value="TetR_C"/>
</dbReference>
<dbReference type="Pfam" id="PF16925">
    <property type="entry name" value="TetR_C_13"/>
    <property type="match status" value="1"/>
</dbReference>
<dbReference type="Pfam" id="PF00440">
    <property type="entry name" value="TetR_N"/>
    <property type="match status" value="1"/>
</dbReference>
<gene>
    <name evidence="6" type="ORF">JCM17844_21510</name>
</gene>
<dbReference type="EMBL" id="BKCL01000006">
    <property type="protein sequence ID" value="GEQ98514.1"/>
    <property type="molecule type" value="Genomic_DNA"/>
</dbReference>
<dbReference type="AlphaFoldDB" id="A0A5A7MS84"/>
<keyword evidence="1" id="KW-0805">Transcription regulation</keyword>
<sequence>MPWIKNFDEAEALEKAMQAFWAHGYEATSMQNLVECTGVNRGSLYATYGGKRAFFLAALQMYDQKMRRELLAGLAARNRPREAITALFRTFMEDLAEDGSNRGCLLTNTALELSAHDPEIARIVAHAQKQTEGFFARMIIKGQKCGEIAGHVDAEGTARGLLASLLGLVVLVRSRPDTALLQGIVADALRRLD</sequence>
<dbReference type="InterPro" id="IPR001647">
    <property type="entry name" value="HTH_TetR"/>
</dbReference>
<evidence type="ECO:0000256" key="1">
    <source>
        <dbReference type="ARBA" id="ARBA00023015"/>
    </source>
</evidence>
<protein>
    <submittedName>
        <fullName evidence="6">TetR family transcriptional regulator</fullName>
    </submittedName>
</protein>
<evidence type="ECO:0000313" key="7">
    <source>
        <dbReference type="Proteomes" id="UP000322084"/>
    </source>
</evidence>
<name>A0A5A7MS84_9PROT</name>
<dbReference type="GO" id="GO:0003677">
    <property type="term" value="F:DNA binding"/>
    <property type="evidence" value="ECO:0007669"/>
    <property type="project" value="UniProtKB-UniRule"/>
</dbReference>
<dbReference type="Gene3D" id="1.10.10.60">
    <property type="entry name" value="Homeodomain-like"/>
    <property type="match status" value="1"/>
</dbReference>
<dbReference type="Gene3D" id="1.10.357.10">
    <property type="entry name" value="Tetracycline Repressor, domain 2"/>
    <property type="match status" value="1"/>
</dbReference>
<keyword evidence="2 4" id="KW-0238">DNA-binding</keyword>
<organism evidence="6 7">
    <name type="scientific">Iodidimonas gelatinilytica</name>
    <dbReference type="NCBI Taxonomy" id="1236966"/>
    <lineage>
        <taxon>Bacteria</taxon>
        <taxon>Pseudomonadati</taxon>
        <taxon>Pseudomonadota</taxon>
        <taxon>Alphaproteobacteria</taxon>
        <taxon>Iodidimonadales</taxon>
        <taxon>Iodidimonadaceae</taxon>
        <taxon>Iodidimonas</taxon>
    </lineage>
</organism>
<keyword evidence="3" id="KW-0804">Transcription</keyword>
<comment type="caution">
    <text evidence="6">The sequence shown here is derived from an EMBL/GenBank/DDBJ whole genome shotgun (WGS) entry which is preliminary data.</text>
</comment>
<dbReference type="SUPFAM" id="SSF46689">
    <property type="entry name" value="Homeodomain-like"/>
    <property type="match status" value="1"/>
</dbReference>
<evidence type="ECO:0000313" key="6">
    <source>
        <dbReference type="EMBL" id="GEQ98514.1"/>
    </source>
</evidence>
<dbReference type="PANTHER" id="PTHR47506">
    <property type="entry name" value="TRANSCRIPTIONAL REGULATORY PROTEIN"/>
    <property type="match status" value="1"/>
</dbReference>
<evidence type="ECO:0000259" key="5">
    <source>
        <dbReference type="PROSITE" id="PS50977"/>
    </source>
</evidence>
<dbReference type="SUPFAM" id="SSF48498">
    <property type="entry name" value="Tetracyclin repressor-like, C-terminal domain"/>
    <property type="match status" value="1"/>
</dbReference>
<dbReference type="Proteomes" id="UP000322084">
    <property type="component" value="Unassembled WGS sequence"/>
</dbReference>
<reference evidence="6 7" key="1">
    <citation type="submission" date="2019-09" db="EMBL/GenBank/DDBJ databases">
        <title>NBRP : Genome information of microbial organism related human and environment.</title>
        <authorList>
            <person name="Hattori M."/>
            <person name="Oshima K."/>
            <person name="Inaba H."/>
            <person name="Suda W."/>
            <person name="Sakamoto M."/>
            <person name="Iino T."/>
            <person name="Kitahara M."/>
            <person name="Oshida Y."/>
            <person name="Iida T."/>
            <person name="Kudo T."/>
            <person name="Itoh T."/>
            <person name="Ohkuma M."/>
        </authorList>
    </citation>
    <scope>NUCLEOTIDE SEQUENCE [LARGE SCALE GENOMIC DNA]</scope>
    <source>
        <strain evidence="6 7">Hi-2</strain>
    </source>
</reference>